<dbReference type="PANTHER" id="PTHR43798">
    <property type="entry name" value="MONOACYLGLYCEROL LIPASE"/>
    <property type="match status" value="1"/>
</dbReference>
<dbReference type="GO" id="GO:0016787">
    <property type="term" value="F:hydrolase activity"/>
    <property type="evidence" value="ECO:0007669"/>
    <property type="project" value="UniProtKB-KW"/>
</dbReference>
<dbReference type="OrthoDB" id="6191536at2"/>
<evidence type="ECO:0000313" key="2">
    <source>
        <dbReference type="EMBL" id="TDM04676.1"/>
    </source>
</evidence>
<dbReference type="InterPro" id="IPR050266">
    <property type="entry name" value="AB_hydrolase_sf"/>
</dbReference>
<dbReference type="Proteomes" id="UP000295280">
    <property type="component" value="Unassembled WGS sequence"/>
</dbReference>
<sequence>MKINIKNVSINYKEVGSDQPVYFIHGNALELNSHYKLYDDLFDDSAYRRIYFDLPGMGESEVDYSVATTNDMLDIIMAFINTLTPKQDLILVGHSYGAYMCLGLMDRWKNRITDAFLTCPVVEGQFAERTREKLSPRMLEAVKVDADADYYDEYTDTTAVISHETWQRYRELIVPGVKLADRQFMKMLRRAESLYYQFRCEEVIDVGDKTRLQVVLSKEDNVVGYKDQLAFFGPLPNATVTVLAGAGHNPMIEEYDSVRSLAALFIERL</sequence>
<dbReference type="AlphaFoldDB" id="A0A9Q8CMF7"/>
<comment type="caution">
    <text evidence="2">The sequence shown here is derived from an EMBL/GenBank/DDBJ whole genome shotgun (WGS) entry which is preliminary data.</text>
</comment>
<dbReference type="PANTHER" id="PTHR43798:SF6">
    <property type="entry name" value="HYDROLASE, PUTATIVE (AFU_ORTHOLOGUE AFUA_4G13070)-RELATED"/>
    <property type="match status" value="1"/>
</dbReference>
<dbReference type="Pfam" id="PF12697">
    <property type="entry name" value="Abhydrolase_6"/>
    <property type="match status" value="1"/>
</dbReference>
<evidence type="ECO:0000259" key="1">
    <source>
        <dbReference type="Pfam" id="PF12697"/>
    </source>
</evidence>
<evidence type="ECO:0000313" key="3">
    <source>
        <dbReference type="Proteomes" id="UP000295280"/>
    </source>
</evidence>
<protein>
    <submittedName>
        <fullName evidence="2">Alpha/beta hydrolase</fullName>
    </submittedName>
</protein>
<organism evidence="2 3">
    <name type="scientific">Macrococcus carouselicus</name>
    <dbReference type="NCBI Taxonomy" id="69969"/>
    <lineage>
        <taxon>Bacteria</taxon>
        <taxon>Bacillati</taxon>
        <taxon>Bacillota</taxon>
        <taxon>Bacilli</taxon>
        <taxon>Bacillales</taxon>
        <taxon>Staphylococcaceae</taxon>
        <taxon>Macrococcus</taxon>
    </lineage>
</organism>
<keyword evidence="2" id="KW-0378">Hydrolase</keyword>
<feature type="domain" description="AB hydrolase-1" evidence="1">
    <location>
        <begin position="21"/>
        <end position="256"/>
    </location>
</feature>
<dbReference type="SUPFAM" id="SSF53474">
    <property type="entry name" value="alpha/beta-Hydrolases"/>
    <property type="match status" value="1"/>
</dbReference>
<dbReference type="InterPro" id="IPR000073">
    <property type="entry name" value="AB_hydrolase_1"/>
</dbReference>
<dbReference type="EMBL" id="SCWD01000001">
    <property type="protein sequence ID" value="TDM04676.1"/>
    <property type="molecule type" value="Genomic_DNA"/>
</dbReference>
<proteinExistence type="predicted"/>
<keyword evidence="3" id="KW-1185">Reference proteome</keyword>
<dbReference type="RefSeq" id="WP_133417535.1">
    <property type="nucleotide sequence ID" value="NZ_SCWD01000001.1"/>
</dbReference>
<gene>
    <name evidence="2" type="ORF">ERX40_05815</name>
</gene>
<reference evidence="2 3" key="1">
    <citation type="submission" date="2019-01" db="EMBL/GenBank/DDBJ databases">
        <title>Draft genome sequences of the type strains of six Macrococcus species.</title>
        <authorList>
            <person name="Mazhar S."/>
            <person name="Altermann E."/>
            <person name="Hill C."/>
            <person name="Mcauliffe O."/>
        </authorList>
    </citation>
    <scope>NUCLEOTIDE SEQUENCE [LARGE SCALE GENOMIC DNA]</scope>
    <source>
        <strain evidence="2 3">ATCC 51828</strain>
    </source>
</reference>
<dbReference type="InterPro" id="IPR029058">
    <property type="entry name" value="AB_hydrolase_fold"/>
</dbReference>
<name>A0A9Q8CMF7_9STAP</name>
<accession>A0A9Q8CMF7</accession>
<dbReference type="Gene3D" id="3.40.50.1820">
    <property type="entry name" value="alpha/beta hydrolase"/>
    <property type="match status" value="1"/>
</dbReference>